<reference evidence="2" key="1">
    <citation type="journal article" date="2005" name="Nature">
        <title>The map-based sequence of the rice genome.</title>
        <authorList>
            <consortium name="International rice genome sequencing project (IRGSP)"/>
            <person name="Matsumoto T."/>
            <person name="Wu J."/>
            <person name="Kanamori H."/>
            <person name="Katayose Y."/>
            <person name="Fujisawa M."/>
            <person name="Namiki N."/>
            <person name="Mizuno H."/>
            <person name="Yamamoto K."/>
            <person name="Antonio B.A."/>
            <person name="Baba T."/>
            <person name="Sakata K."/>
            <person name="Nagamura Y."/>
            <person name="Aoki H."/>
            <person name="Arikawa K."/>
            <person name="Arita K."/>
            <person name="Bito T."/>
            <person name="Chiden Y."/>
            <person name="Fujitsuka N."/>
            <person name="Fukunaka R."/>
            <person name="Hamada M."/>
            <person name="Harada C."/>
            <person name="Hayashi A."/>
            <person name="Hijishita S."/>
            <person name="Honda M."/>
            <person name="Hosokawa S."/>
            <person name="Ichikawa Y."/>
            <person name="Idonuma A."/>
            <person name="Iijima M."/>
            <person name="Ikeda M."/>
            <person name="Ikeno M."/>
            <person name="Ito K."/>
            <person name="Ito S."/>
            <person name="Ito T."/>
            <person name="Ito Y."/>
            <person name="Ito Y."/>
            <person name="Iwabuchi A."/>
            <person name="Kamiya K."/>
            <person name="Karasawa W."/>
            <person name="Kurita K."/>
            <person name="Katagiri S."/>
            <person name="Kikuta A."/>
            <person name="Kobayashi H."/>
            <person name="Kobayashi N."/>
            <person name="Machita K."/>
            <person name="Maehara T."/>
            <person name="Masukawa M."/>
            <person name="Mizubayashi T."/>
            <person name="Mukai Y."/>
            <person name="Nagasaki H."/>
            <person name="Nagata Y."/>
            <person name="Naito S."/>
            <person name="Nakashima M."/>
            <person name="Nakama Y."/>
            <person name="Nakamichi Y."/>
            <person name="Nakamura M."/>
            <person name="Meguro A."/>
            <person name="Negishi M."/>
            <person name="Ohta I."/>
            <person name="Ohta T."/>
            <person name="Okamoto M."/>
            <person name="Ono N."/>
            <person name="Saji S."/>
            <person name="Sakaguchi M."/>
            <person name="Sakai K."/>
            <person name="Shibata M."/>
            <person name="Shimokawa T."/>
            <person name="Song J."/>
            <person name="Takazaki Y."/>
            <person name="Terasawa K."/>
            <person name="Tsugane M."/>
            <person name="Tsuji K."/>
            <person name="Ueda S."/>
            <person name="Waki K."/>
            <person name="Yamagata H."/>
            <person name="Yamamoto M."/>
            <person name="Yamamoto S."/>
            <person name="Yamane H."/>
            <person name="Yoshiki S."/>
            <person name="Yoshihara R."/>
            <person name="Yukawa K."/>
            <person name="Zhong H."/>
            <person name="Yano M."/>
            <person name="Yuan Q."/>
            <person name="Ouyang S."/>
            <person name="Liu J."/>
            <person name="Jones K.M."/>
            <person name="Gansberger K."/>
            <person name="Moffat K."/>
            <person name="Hill J."/>
            <person name="Bera J."/>
            <person name="Fadrosh D."/>
            <person name="Jin S."/>
            <person name="Johri S."/>
            <person name="Kim M."/>
            <person name="Overton L."/>
            <person name="Reardon M."/>
            <person name="Tsitrin T."/>
            <person name="Vuong H."/>
            <person name="Weaver B."/>
            <person name="Ciecko A."/>
            <person name="Tallon L."/>
            <person name="Jackson J."/>
            <person name="Pai G."/>
            <person name="Aken S.V."/>
            <person name="Utterback T."/>
            <person name="Reidmuller S."/>
            <person name="Feldblyum T."/>
            <person name="Hsiao J."/>
            <person name="Zismann V."/>
            <person name="Iobst S."/>
            <person name="de Vazeille A.R."/>
            <person name="Buell C.R."/>
            <person name="Ying K."/>
            <person name="Li Y."/>
            <person name="Lu T."/>
            <person name="Huang Y."/>
            <person name="Zhao Q."/>
            <person name="Feng Q."/>
            <person name="Zhang L."/>
            <person name="Zhu J."/>
            <person name="Weng Q."/>
            <person name="Mu J."/>
            <person name="Lu Y."/>
            <person name="Fan D."/>
            <person name="Liu Y."/>
            <person name="Guan J."/>
            <person name="Zhang Y."/>
            <person name="Yu S."/>
            <person name="Liu X."/>
            <person name="Zhang Y."/>
            <person name="Hong G."/>
            <person name="Han B."/>
            <person name="Choisne N."/>
            <person name="Demange N."/>
            <person name="Orjeda G."/>
            <person name="Samain S."/>
            <person name="Cattolico L."/>
            <person name="Pelletier E."/>
            <person name="Couloux A."/>
            <person name="Segurens B."/>
            <person name="Wincker P."/>
            <person name="D'Hont A."/>
            <person name="Scarpelli C."/>
            <person name="Weissenbach J."/>
            <person name="Salanoubat M."/>
            <person name="Quetier F."/>
            <person name="Yu Y."/>
            <person name="Kim H.R."/>
            <person name="Rambo T."/>
            <person name="Currie J."/>
            <person name="Collura K."/>
            <person name="Luo M."/>
            <person name="Yang T."/>
            <person name="Ammiraju J.S.S."/>
            <person name="Engler F."/>
            <person name="Soderlund C."/>
            <person name="Wing R.A."/>
            <person name="Palmer L.E."/>
            <person name="de la Bastide M."/>
            <person name="Spiegel L."/>
            <person name="Nascimento L."/>
            <person name="Zutavern T."/>
            <person name="O'Shaughnessy A."/>
            <person name="Dike S."/>
            <person name="Dedhia N."/>
            <person name="Preston R."/>
            <person name="Balija V."/>
            <person name="McCombie W.R."/>
            <person name="Chow T."/>
            <person name="Chen H."/>
            <person name="Chung M."/>
            <person name="Chen C."/>
            <person name="Shaw J."/>
            <person name="Wu H."/>
            <person name="Hsiao K."/>
            <person name="Chao Y."/>
            <person name="Chu M."/>
            <person name="Cheng C."/>
            <person name="Hour A."/>
            <person name="Lee P."/>
            <person name="Lin S."/>
            <person name="Lin Y."/>
            <person name="Liou J."/>
            <person name="Liu S."/>
            <person name="Hsing Y."/>
            <person name="Raghuvanshi S."/>
            <person name="Mohanty A."/>
            <person name="Bharti A.K."/>
            <person name="Gaur A."/>
            <person name="Gupta V."/>
            <person name="Kumar D."/>
            <person name="Ravi V."/>
            <person name="Vij S."/>
            <person name="Kapur A."/>
            <person name="Khurana P."/>
            <person name="Khurana P."/>
            <person name="Khurana J.P."/>
            <person name="Tyagi A.K."/>
            <person name="Gaikwad K."/>
            <person name="Singh A."/>
            <person name="Dalal V."/>
            <person name="Srivastava S."/>
            <person name="Dixit A."/>
            <person name="Pal A.K."/>
            <person name="Ghazi I.A."/>
            <person name="Yadav M."/>
            <person name="Pandit A."/>
            <person name="Bhargava A."/>
            <person name="Sureshbabu K."/>
            <person name="Batra K."/>
            <person name="Sharma T.R."/>
            <person name="Mohapatra T."/>
            <person name="Singh N.K."/>
            <person name="Messing J."/>
            <person name="Nelson A.B."/>
            <person name="Fuks G."/>
            <person name="Kavchok S."/>
            <person name="Keizer G."/>
            <person name="Linton E."/>
            <person name="Llaca V."/>
            <person name="Song R."/>
            <person name="Tanyolac B."/>
            <person name="Young S."/>
            <person name="Ho-Il K."/>
            <person name="Hahn J.H."/>
            <person name="Sangsakoo G."/>
            <person name="Vanavichit A."/>
            <person name="de Mattos Luiz.A.T."/>
            <person name="Zimmer P.D."/>
            <person name="Malone G."/>
            <person name="Dellagostin O."/>
            <person name="de Oliveira A.C."/>
            <person name="Bevan M."/>
            <person name="Bancroft I."/>
            <person name="Minx P."/>
            <person name="Cordum H."/>
            <person name="Wilson R."/>
            <person name="Cheng Z."/>
            <person name="Jin W."/>
            <person name="Jiang J."/>
            <person name="Leong S.A."/>
            <person name="Iwama H."/>
            <person name="Gojobori T."/>
            <person name="Itoh T."/>
            <person name="Niimura Y."/>
            <person name="Fujii Y."/>
            <person name="Habara T."/>
            <person name="Sakai H."/>
            <person name="Sato Y."/>
            <person name="Wilson G."/>
            <person name="Kumar K."/>
            <person name="McCouch S."/>
            <person name="Juretic N."/>
            <person name="Hoen D."/>
            <person name="Wright S."/>
            <person name="Bruskiewich R."/>
            <person name="Bureau T."/>
            <person name="Miyao A."/>
            <person name="Hirochika H."/>
            <person name="Nishikawa T."/>
            <person name="Kadowaki K."/>
            <person name="Sugiura M."/>
            <person name="Burr B."/>
            <person name="Sasaki T."/>
        </authorList>
    </citation>
    <scope>NUCLEOTIDE SEQUENCE [LARGE SCALE GENOMIC DNA]</scope>
    <source>
        <strain evidence="2">cv. Nipponbare</strain>
    </source>
</reference>
<gene>
    <name evidence="1" type="primary">OSJNBa0013H03.22</name>
</gene>
<dbReference type="Proteomes" id="UP000000763">
    <property type="component" value="Chromosome 8"/>
</dbReference>
<protein>
    <submittedName>
        <fullName evidence="1">Uncharacterized protein</fullName>
    </submittedName>
</protein>
<dbReference type="AlphaFoldDB" id="Q6Z0J2"/>
<evidence type="ECO:0000313" key="1">
    <source>
        <dbReference type="EMBL" id="BAD05655.1"/>
    </source>
</evidence>
<evidence type="ECO:0000313" key="2">
    <source>
        <dbReference type="Proteomes" id="UP000000763"/>
    </source>
</evidence>
<organism evidence="1 2">
    <name type="scientific">Oryza sativa subsp. japonica</name>
    <name type="common">Rice</name>
    <dbReference type="NCBI Taxonomy" id="39947"/>
    <lineage>
        <taxon>Eukaryota</taxon>
        <taxon>Viridiplantae</taxon>
        <taxon>Streptophyta</taxon>
        <taxon>Embryophyta</taxon>
        <taxon>Tracheophyta</taxon>
        <taxon>Spermatophyta</taxon>
        <taxon>Magnoliopsida</taxon>
        <taxon>Liliopsida</taxon>
        <taxon>Poales</taxon>
        <taxon>Poaceae</taxon>
        <taxon>BOP clade</taxon>
        <taxon>Oryzoideae</taxon>
        <taxon>Oryzeae</taxon>
        <taxon>Oryzinae</taxon>
        <taxon>Oryza</taxon>
        <taxon>Oryza sativa</taxon>
    </lineage>
</organism>
<proteinExistence type="predicted"/>
<dbReference type="EMBL" id="AP005489">
    <property type="protein sequence ID" value="BAD05655.1"/>
    <property type="molecule type" value="Genomic_DNA"/>
</dbReference>
<accession>Q6Z0J2</accession>
<sequence>MVQEFTVFPAPPFAAAPFDDYERRQQGAWHRHHHPPWALTDEERERRREIEMGDDHANILIVFYKQWRSARYGKAQRGVTVAAGRVRPCAMRVMMTRGGRQSAAARRRRATVGGNKRRAGGAGAGCGWGWHRTAQQVAKQGAGEQSST</sequence>
<reference evidence="2" key="2">
    <citation type="journal article" date="2008" name="Nucleic Acids Res.">
        <title>The rice annotation project database (RAP-DB): 2008 update.</title>
        <authorList>
            <consortium name="The rice annotation project (RAP)"/>
        </authorList>
    </citation>
    <scope>GENOME REANNOTATION</scope>
    <source>
        <strain evidence="2">cv. Nipponbare</strain>
    </source>
</reference>
<name>Q6Z0J2_ORYSJ</name>